<protein>
    <submittedName>
        <fullName evidence="2">Uncharacterized protein</fullName>
    </submittedName>
</protein>
<keyword evidence="1" id="KW-0812">Transmembrane</keyword>
<dbReference type="EMBL" id="BAAABW010000015">
    <property type="protein sequence ID" value="GAA0348225.1"/>
    <property type="molecule type" value="Genomic_DNA"/>
</dbReference>
<evidence type="ECO:0000313" key="3">
    <source>
        <dbReference type="Proteomes" id="UP001500063"/>
    </source>
</evidence>
<keyword evidence="1" id="KW-1133">Transmembrane helix</keyword>
<organism evidence="2 3">
    <name type="scientific">Streptomyces blastmyceticus</name>
    <dbReference type="NCBI Taxonomy" id="68180"/>
    <lineage>
        <taxon>Bacteria</taxon>
        <taxon>Bacillati</taxon>
        <taxon>Actinomycetota</taxon>
        <taxon>Actinomycetes</taxon>
        <taxon>Kitasatosporales</taxon>
        <taxon>Streptomycetaceae</taxon>
        <taxon>Streptomyces</taxon>
    </lineage>
</organism>
<keyword evidence="1" id="KW-0472">Membrane</keyword>
<evidence type="ECO:0000256" key="1">
    <source>
        <dbReference type="SAM" id="Phobius"/>
    </source>
</evidence>
<feature type="transmembrane region" description="Helical" evidence="1">
    <location>
        <begin position="60"/>
        <end position="78"/>
    </location>
</feature>
<dbReference type="RefSeq" id="WP_344117944.1">
    <property type="nucleotide sequence ID" value="NZ_BAAABW010000015.1"/>
</dbReference>
<feature type="transmembrane region" description="Helical" evidence="1">
    <location>
        <begin position="21"/>
        <end position="40"/>
    </location>
</feature>
<proteinExistence type="predicted"/>
<sequence>MSDVSGLAKGAGQFTASRFAIVGYLPSYAAVLYVTALLAARTRTGRIDPGRALDRLHGLSAAELAVLAVIALLVAAFLQPLQLPLVRLLEGYWPRGTGALARIAVKGQERARRRLALDAEVPPDPAETERQRALVAAWQLGRRYPPGPVPLLPTGLGNALRAGEASAGSAYGADAVPWWPRLYPVLGDRMRAVVDDRRNQLDLACRLSVTAGFTGLLSVILLIRSGWWLTSAGVLLALAWVAYRGAVSAALGYAEALSAAFDLHRFDVLTALHLQLPADPAAEVTLNRRLSRFWSQGVPLTGVPYVHEPAAPGEDAD</sequence>
<comment type="caution">
    <text evidence="2">The sequence shown here is derived from an EMBL/GenBank/DDBJ whole genome shotgun (WGS) entry which is preliminary data.</text>
</comment>
<evidence type="ECO:0000313" key="2">
    <source>
        <dbReference type="EMBL" id="GAA0348225.1"/>
    </source>
</evidence>
<dbReference type="Proteomes" id="UP001500063">
    <property type="component" value="Unassembled WGS sequence"/>
</dbReference>
<accession>A0ABP3GKM7</accession>
<name>A0ABP3GKM7_9ACTN</name>
<reference evidence="3" key="1">
    <citation type="journal article" date="2019" name="Int. J. Syst. Evol. Microbiol.">
        <title>The Global Catalogue of Microorganisms (GCM) 10K type strain sequencing project: providing services to taxonomists for standard genome sequencing and annotation.</title>
        <authorList>
            <consortium name="The Broad Institute Genomics Platform"/>
            <consortium name="The Broad Institute Genome Sequencing Center for Infectious Disease"/>
            <person name="Wu L."/>
            <person name="Ma J."/>
        </authorList>
    </citation>
    <scope>NUCLEOTIDE SEQUENCE [LARGE SCALE GENOMIC DNA]</scope>
    <source>
        <strain evidence="3">JCM 4565</strain>
    </source>
</reference>
<keyword evidence="3" id="KW-1185">Reference proteome</keyword>
<gene>
    <name evidence="2" type="ORF">GCM10010319_25990</name>
</gene>